<evidence type="ECO:0000256" key="3">
    <source>
        <dbReference type="ARBA" id="ARBA00022576"/>
    </source>
</evidence>
<dbReference type="GO" id="GO:0008483">
    <property type="term" value="F:transaminase activity"/>
    <property type="evidence" value="ECO:0007669"/>
    <property type="project" value="UniProtKB-KW"/>
</dbReference>
<dbReference type="EMBL" id="CP003003">
    <property type="protein sequence ID" value="AEO56919.1"/>
    <property type="molecule type" value="Genomic_DNA"/>
</dbReference>
<dbReference type="OrthoDB" id="691673at2759"/>
<keyword evidence="5" id="KW-0663">Pyridoxal phosphate</keyword>
<dbReference type="AlphaFoldDB" id="G2Q7R0"/>
<proteinExistence type="inferred from homology"/>
<dbReference type="Pfam" id="PF00155">
    <property type="entry name" value="Aminotran_1_2"/>
    <property type="match status" value="1"/>
</dbReference>
<dbReference type="InterPro" id="IPR015421">
    <property type="entry name" value="PyrdxlP-dep_Trfase_major"/>
</dbReference>
<dbReference type="GO" id="GO:0030170">
    <property type="term" value="F:pyridoxal phosphate binding"/>
    <property type="evidence" value="ECO:0007669"/>
    <property type="project" value="InterPro"/>
</dbReference>
<keyword evidence="9" id="KW-1185">Reference proteome</keyword>
<dbReference type="PANTHER" id="PTHR42790">
    <property type="entry name" value="AMINOTRANSFERASE"/>
    <property type="match status" value="1"/>
</dbReference>
<feature type="compositionally biased region" description="Basic and acidic residues" evidence="6">
    <location>
        <begin position="13"/>
        <end position="22"/>
    </location>
</feature>
<evidence type="ECO:0000256" key="6">
    <source>
        <dbReference type="SAM" id="MobiDB-lite"/>
    </source>
</evidence>
<keyword evidence="4" id="KW-0808">Transferase</keyword>
<evidence type="ECO:0000256" key="1">
    <source>
        <dbReference type="ARBA" id="ARBA00001933"/>
    </source>
</evidence>
<dbReference type="InterPro" id="IPR050859">
    <property type="entry name" value="Class-I_PLP-dep_aminotransf"/>
</dbReference>
<dbReference type="STRING" id="573729.G2Q7R0"/>
<feature type="domain" description="Aminotransferase class I/classII large" evidence="7">
    <location>
        <begin position="205"/>
        <end position="411"/>
    </location>
</feature>
<feature type="region of interest" description="Disordered" evidence="6">
    <location>
        <begin position="75"/>
        <end position="107"/>
    </location>
</feature>
<evidence type="ECO:0000256" key="5">
    <source>
        <dbReference type="ARBA" id="ARBA00022898"/>
    </source>
</evidence>
<name>G2Q7R0_THET4</name>
<dbReference type="eggNOG" id="KOG0634">
    <property type="taxonomic scope" value="Eukaryota"/>
</dbReference>
<evidence type="ECO:0000313" key="9">
    <source>
        <dbReference type="Proteomes" id="UP000007322"/>
    </source>
</evidence>
<organism evidence="8 9">
    <name type="scientific">Thermothelomyces thermophilus (strain ATCC 42464 / BCRC 31852 / DSM 1799)</name>
    <name type="common">Sporotrichum thermophile</name>
    <dbReference type="NCBI Taxonomy" id="573729"/>
    <lineage>
        <taxon>Eukaryota</taxon>
        <taxon>Fungi</taxon>
        <taxon>Dikarya</taxon>
        <taxon>Ascomycota</taxon>
        <taxon>Pezizomycotina</taxon>
        <taxon>Sordariomycetes</taxon>
        <taxon>Sordariomycetidae</taxon>
        <taxon>Sordariales</taxon>
        <taxon>Chaetomiaceae</taxon>
        <taxon>Thermothelomyces</taxon>
    </lineage>
</organism>
<comment type="similarity">
    <text evidence="2">Belongs to the class-I pyridoxal-phosphate-dependent aminotransferase family.</text>
</comment>
<accession>G2Q7R0</accession>
<feature type="compositionally biased region" description="Low complexity" evidence="6">
    <location>
        <begin position="89"/>
        <end position="107"/>
    </location>
</feature>
<dbReference type="KEGG" id="mtm:MYCTH_2302426"/>
<dbReference type="HOGENOM" id="CLU_017584_0_5_1"/>
<dbReference type="GeneID" id="11512217"/>
<evidence type="ECO:0000256" key="2">
    <source>
        <dbReference type="ARBA" id="ARBA00007441"/>
    </source>
</evidence>
<dbReference type="InParanoid" id="G2Q7R0"/>
<keyword evidence="3" id="KW-0032">Aminotransferase</keyword>
<feature type="region of interest" description="Disordered" evidence="6">
    <location>
        <begin position="309"/>
        <end position="334"/>
    </location>
</feature>
<dbReference type="InterPro" id="IPR004839">
    <property type="entry name" value="Aminotransferase_I/II_large"/>
</dbReference>
<dbReference type="Gene3D" id="3.40.640.10">
    <property type="entry name" value="Type I PLP-dependent aspartate aminotransferase-like (Major domain)"/>
    <property type="match status" value="1"/>
</dbReference>
<feature type="compositionally biased region" description="Basic residues" evidence="6">
    <location>
        <begin position="1"/>
        <end position="12"/>
    </location>
</feature>
<dbReference type="Proteomes" id="UP000007322">
    <property type="component" value="Chromosome 2"/>
</dbReference>
<sequence length="647" mass="70958">MDMQASRRRGRVAGRDKPAPLDLSHHYSAVTKRRFAFKLKELYKFFQIPGVLNTAGGLPHVDYFPFDTLEAQTAKPERWTPSPNHPGESAASSTPSSSSSPTDPAAAAHISIPKRLDESDPLKKIDLATVLQYGLAAGYPPLLSWVRQFTRENLHPDAPYQGGPEVILTCGSTDGFSKTLDLFVDQWTEGVNDIRDRPGLLCEPFVYSNILSQAQPHGVQIVPVKADASGMAVDGPGGLEDVLANWDPAKGKRPHLLYTVTLGHNPTGIVLSMERRREIYALCSKYDVIIVEDEPYWYLQFPSAAIEEAKSRGTPAPPPPPDHHPGHSSSSSSSGYPFIDSLAPSFVAIDTDGRVIRLDTFSKTVAPGCRLGWITAQPAVIERFERVTECTTAQPSGFVQGLISELVLGASKQNQLAKSAFSRLLSSSSRDDRAAAAAAFTGWDTSGWVRWLEGLRGAYERRMARMCRILDAGATLITTSPVDPSPSDDDSEWSPLAVSKTTLYSFRWPRGGMFIWVRMHLESHPLWMASGPNPRFPVLDGPALAGALMVYLTTKPFLVLVSPGSVFSANDEIRKAEGWAYYRICFAAEAEERVGLAAKRFVEGVRRFWEVTDVKLVEKLLEELGPSGQVDALDDEVYGLLTSPCQL</sequence>
<evidence type="ECO:0000259" key="7">
    <source>
        <dbReference type="Pfam" id="PF00155"/>
    </source>
</evidence>
<gene>
    <name evidence="8" type="ORF">MYCTH_2302426</name>
</gene>
<dbReference type="SUPFAM" id="SSF53383">
    <property type="entry name" value="PLP-dependent transferases"/>
    <property type="match status" value="1"/>
</dbReference>
<dbReference type="InterPro" id="IPR015424">
    <property type="entry name" value="PyrdxlP-dep_Trfase"/>
</dbReference>
<dbReference type="CDD" id="cd00609">
    <property type="entry name" value="AAT_like"/>
    <property type="match status" value="1"/>
</dbReference>
<dbReference type="PANTHER" id="PTHR42790:SF1">
    <property type="entry name" value="AROMATIC AMINO ACID AMINOTRANSFERASE, HYPOTHETICAL (EUROFUNG)"/>
    <property type="match status" value="1"/>
</dbReference>
<reference evidence="8 9" key="1">
    <citation type="journal article" date="2011" name="Nat. Biotechnol.">
        <title>Comparative genomic analysis of the thermophilic biomass-degrading fungi Myceliophthora thermophila and Thielavia terrestris.</title>
        <authorList>
            <person name="Berka R.M."/>
            <person name="Grigoriev I.V."/>
            <person name="Otillar R."/>
            <person name="Salamov A."/>
            <person name="Grimwood J."/>
            <person name="Reid I."/>
            <person name="Ishmael N."/>
            <person name="John T."/>
            <person name="Darmond C."/>
            <person name="Moisan M.-C."/>
            <person name="Henrissat B."/>
            <person name="Coutinho P.M."/>
            <person name="Lombard V."/>
            <person name="Natvig D.O."/>
            <person name="Lindquist E."/>
            <person name="Schmutz J."/>
            <person name="Lucas S."/>
            <person name="Harris P."/>
            <person name="Powlowski J."/>
            <person name="Bellemare A."/>
            <person name="Taylor D."/>
            <person name="Butler G."/>
            <person name="de Vries R.P."/>
            <person name="Allijn I.E."/>
            <person name="van den Brink J."/>
            <person name="Ushinsky S."/>
            <person name="Storms R."/>
            <person name="Powell A.J."/>
            <person name="Paulsen I.T."/>
            <person name="Elbourne L.D.H."/>
            <person name="Baker S.E."/>
            <person name="Magnuson J."/>
            <person name="LaBoissiere S."/>
            <person name="Clutterbuck A.J."/>
            <person name="Martinez D."/>
            <person name="Wogulis M."/>
            <person name="de Leon A.L."/>
            <person name="Rey M.W."/>
            <person name="Tsang A."/>
        </authorList>
    </citation>
    <scope>NUCLEOTIDE SEQUENCE [LARGE SCALE GENOMIC DNA]</scope>
    <source>
        <strain evidence="9">ATCC 42464 / BCRC 31852 / DSM 1799</strain>
    </source>
</reference>
<dbReference type="VEuPathDB" id="FungiDB:MYCTH_2302426"/>
<dbReference type="GO" id="GO:1901605">
    <property type="term" value="P:alpha-amino acid metabolic process"/>
    <property type="evidence" value="ECO:0007669"/>
    <property type="project" value="TreeGrafter"/>
</dbReference>
<evidence type="ECO:0000313" key="8">
    <source>
        <dbReference type="EMBL" id="AEO56919.1"/>
    </source>
</evidence>
<dbReference type="OMA" id="QREGILC"/>
<comment type="cofactor">
    <cofactor evidence="1">
        <name>pyridoxal 5'-phosphate</name>
        <dbReference type="ChEBI" id="CHEBI:597326"/>
    </cofactor>
</comment>
<protein>
    <recommendedName>
        <fullName evidence="7">Aminotransferase class I/classII large domain-containing protein</fullName>
    </recommendedName>
</protein>
<dbReference type="RefSeq" id="XP_003662164.1">
    <property type="nucleotide sequence ID" value="XM_003662116.1"/>
</dbReference>
<feature type="region of interest" description="Disordered" evidence="6">
    <location>
        <begin position="1"/>
        <end position="22"/>
    </location>
</feature>
<evidence type="ECO:0000256" key="4">
    <source>
        <dbReference type="ARBA" id="ARBA00022679"/>
    </source>
</evidence>